<protein>
    <submittedName>
        <fullName evidence="1">Uncharacterized protein</fullName>
    </submittedName>
</protein>
<dbReference type="Proteomes" id="UP001476798">
    <property type="component" value="Unassembled WGS sequence"/>
</dbReference>
<comment type="caution">
    <text evidence="1">The sequence shown here is derived from an EMBL/GenBank/DDBJ whole genome shotgun (WGS) entry which is preliminary data.</text>
</comment>
<dbReference type="EMBL" id="JAHRIO010083537">
    <property type="protein sequence ID" value="MEQ2186316.1"/>
    <property type="molecule type" value="Genomic_DNA"/>
</dbReference>
<gene>
    <name evidence="1" type="ORF">GOODEAATRI_027379</name>
</gene>
<sequence length="184" mass="20452">MLQPGWIKHSPKSGVTGDMLVESGEDCLQIGVVEVTSNNKCSLRMFGLVFANGCIKFFHSQLSISIRGDIYCSEYNGSEISGEIIRSASDQYKLHISHVSVKIMASESIIHLLLVMESRISSILFAREQTLARKMLGRGNQCDFRAYTAFVCVLGAVCVHFRLAGKSEQPLVFLRYLGRVGDRQ</sequence>
<keyword evidence="2" id="KW-1185">Reference proteome</keyword>
<organism evidence="1 2">
    <name type="scientific">Goodea atripinnis</name>
    <dbReference type="NCBI Taxonomy" id="208336"/>
    <lineage>
        <taxon>Eukaryota</taxon>
        <taxon>Metazoa</taxon>
        <taxon>Chordata</taxon>
        <taxon>Craniata</taxon>
        <taxon>Vertebrata</taxon>
        <taxon>Euteleostomi</taxon>
        <taxon>Actinopterygii</taxon>
        <taxon>Neopterygii</taxon>
        <taxon>Teleostei</taxon>
        <taxon>Neoteleostei</taxon>
        <taxon>Acanthomorphata</taxon>
        <taxon>Ovalentaria</taxon>
        <taxon>Atherinomorphae</taxon>
        <taxon>Cyprinodontiformes</taxon>
        <taxon>Goodeidae</taxon>
        <taxon>Goodea</taxon>
    </lineage>
</organism>
<evidence type="ECO:0000313" key="1">
    <source>
        <dbReference type="EMBL" id="MEQ2186316.1"/>
    </source>
</evidence>
<proteinExistence type="predicted"/>
<accession>A0ABV0PS64</accession>
<name>A0ABV0PS64_9TELE</name>
<evidence type="ECO:0000313" key="2">
    <source>
        <dbReference type="Proteomes" id="UP001476798"/>
    </source>
</evidence>
<reference evidence="1 2" key="1">
    <citation type="submission" date="2021-06" db="EMBL/GenBank/DDBJ databases">
        <authorList>
            <person name="Palmer J.M."/>
        </authorList>
    </citation>
    <scope>NUCLEOTIDE SEQUENCE [LARGE SCALE GENOMIC DNA]</scope>
    <source>
        <strain evidence="1 2">GA_2019</strain>
        <tissue evidence="1">Muscle</tissue>
    </source>
</reference>